<keyword evidence="5" id="KW-0460">Magnesium</keyword>
<evidence type="ECO:0000313" key="7">
    <source>
        <dbReference type="EMBL" id="MFC5502729.1"/>
    </source>
</evidence>
<dbReference type="PROSITE" id="PS00723">
    <property type="entry name" value="POLYPRENYL_SYNTHASE_1"/>
    <property type="match status" value="1"/>
</dbReference>
<evidence type="ECO:0000256" key="3">
    <source>
        <dbReference type="ARBA" id="ARBA00022679"/>
    </source>
</evidence>
<name>A0ABW0NT37_9MICO</name>
<dbReference type="InterPro" id="IPR008949">
    <property type="entry name" value="Isoprenoid_synthase_dom_sf"/>
</dbReference>
<dbReference type="SFLD" id="SFLDS00005">
    <property type="entry name" value="Isoprenoid_Synthase_Type_I"/>
    <property type="match status" value="1"/>
</dbReference>
<evidence type="ECO:0000256" key="4">
    <source>
        <dbReference type="ARBA" id="ARBA00022723"/>
    </source>
</evidence>
<sequence length="355" mass="38081">MTLIMSRPGSSDAVTEVSLRIEEFFARMQTMALPLGRRYAELWGAARLSSEGGKRFRPALVIDAYHALGGAHDDVITVATAFELLHTAFLLHDDVIDGDTTRRGRPNLAGTFTTRATERGVSAKSAEDWGAASAILAGDLLIHAAQAHIARLEISATRRSALLDLIEETMFVTAAGELADVAFATGVEVPELAESLSMTQWKTAHYSFQAPLLAGAILAGASDETLRALSEFGHQIGIAFQLRDDVLGVYGAEHLTGKSTSSDLHTGKMTPMMCYALQHDDDGELRNALALGVVTDRDACRVRALLERNGARAFTENLIDDCTRIASAALASPAVPASLRQHLDRVASAARERVS</sequence>
<dbReference type="Pfam" id="PF00348">
    <property type="entry name" value="polyprenyl_synt"/>
    <property type="match status" value="1"/>
</dbReference>
<comment type="cofactor">
    <cofactor evidence="1">
        <name>Mg(2+)</name>
        <dbReference type="ChEBI" id="CHEBI:18420"/>
    </cofactor>
</comment>
<gene>
    <name evidence="7" type="ORF">ACFPJ4_10815</name>
</gene>
<dbReference type="PANTHER" id="PTHR12001">
    <property type="entry name" value="GERANYLGERANYL PYROPHOSPHATE SYNTHASE"/>
    <property type="match status" value="1"/>
</dbReference>
<dbReference type="Gene3D" id="1.10.600.10">
    <property type="entry name" value="Farnesyl Diphosphate Synthase"/>
    <property type="match status" value="1"/>
</dbReference>
<dbReference type="RefSeq" id="WP_386740423.1">
    <property type="nucleotide sequence ID" value="NZ_JBHSMG010000002.1"/>
</dbReference>
<evidence type="ECO:0000256" key="1">
    <source>
        <dbReference type="ARBA" id="ARBA00001946"/>
    </source>
</evidence>
<keyword evidence="4" id="KW-0479">Metal-binding</keyword>
<organism evidence="7 8">
    <name type="scientific">Lysinimonas soli</name>
    <dbReference type="NCBI Taxonomy" id="1074233"/>
    <lineage>
        <taxon>Bacteria</taxon>
        <taxon>Bacillati</taxon>
        <taxon>Actinomycetota</taxon>
        <taxon>Actinomycetes</taxon>
        <taxon>Micrococcales</taxon>
        <taxon>Microbacteriaceae</taxon>
        <taxon>Lysinimonas</taxon>
    </lineage>
</organism>
<dbReference type="PROSITE" id="PS00444">
    <property type="entry name" value="POLYPRENYL_SYNTHASE_2"/>
    <property type="match status" value="1"/>
</dbReference>
<keyword evidence="3 6" id="KW-0808">Transferase</keyword>
<accession>A0ABW0NT37</accession>
<dbReference type="EMBL" id="JBHSMG010000002">
    <property type="protein sequence ID" value="MFC5502729.1"/>
    <property type="molecule type" value="Genomic_DNA"/>
</dbReference>
<comment type="caution">
    <text evidence="7">The sequence shown here is derived from an EMBL/GenBank/DDBJ whole genome shotgun (WGS) entry which is preliminary data.</text>
</comment>
<dbReference type="InterPro" id="IPR000092">
    <property type="entry name" value="Polyprenyl_synt"/>
</dbReference>
<protein>
    <submittedName>
        <fullName evidence="7">Polyprenyl synthetase family protein</fullName>
        <ecNumber evidence="7">2.5.1.-</ecNumber>
    </submittedName>
</protein>
<dbReference type="SUPFAM" id="SSF48576">
    <property type="entry name" value="Terpenoid synthases"/>
    <property type="match status" value="1"/>
</dbReference>
<dbReference type="GO" id="GO:0016740">
    <property type="term" value="F:transferase activity"/>
    <property type="evidence" value="ECO:0007669"/>
    <property type="project" value="UniProtKB-KW"/>
</dbReference>
<dbReference type="InterPro" id="IPR033749">
    <property type="entry name" value="Polyprenyl_synt_CS"/>
</dbReference>
<evidence type="ECO:0000256" key="5">
    <source>
        <dbReference type="ARBA" id="ARBA00022842"/>
    </source>
</evidence>
<reference evidence="8" key="1">
    <citation type="journal article" date="2019" name="Int. J. Syst. Evol. Microbiol.">
        <title>The Global Catalogue of Microorganisms (GCM) 10K type strain sequencing project: providing services to taxonomists for standard genome sequencing and annotation.</title>
        <authorList>
            <consortium name="The Broad Institute Genomics Platform"/>
            <consortium name="The Broad Institute Genome Sequencing Center for Infectious Disease"/>
            <person name="Wu L."/>
            <person name="Ma J."/>
        </authorList>
    </citation>
    <scope>NUCLEOTIDE SEQUENCE [LARGE SCALE GENOMIC DNA]</scope>
    <source>
        <strain evidence="8">CGMCC 4.6997</strain>
    </source>
</reference>
<evidence type="ECO:0000313" key="8">
    <source>
        <dbReference type="Proteomes" id="UP001596039"/>
    </source>
</evidence>
<dbReference type="EC" id="2.5.1.-" evidence="7"/>
<dbReference type="PANTHER" id="PTHR12001:SF85">
    <property type="entry name" value="SHORT CHAIN ISOPRENYL DIPHOSPHATE SYNTHASE"/>
    <property type="match status" value="1"/>
</dbReference>
<dbReference type="Proteomes" id="UP001596039">
    <property type="component" value="Unassembled WGS sequence"/>
</dbReference>
<dbReference type="CDD" id="cd00685">
    <property type="entry name" value="Trans_IPPS_HT"/>
    <property type="match status" value="1"/>
</dbReference>
<proteinExistence type="inferred from homology"/>
<evidence type="ECO:0000256" key="6">
    <source>
        <dbReference type="RuleBase" id="RU004466"/>
    </source>
</evidence>
<evidence type="ECO:0000256" key="2">
    <source>
        <dbReference type="ARBA" id="ARBA00006706"/>
    </source>
</evidence>
<comment type="similarity">
    <text evidence="2 6">Belongs to the FPP/GGPP synthase family.</text>
</comment>
<keyword evidence="8" id="KW-1185">Reference proteome</keyword>